<accession>A0ABV9M645</accession>
<organism evidence="4 5">
    <name type="scientific">Enterococcus eurekensis</name>
    <dbReference type="NCBI Taxonomy" id="1159753"/>
    <lineage>
        <taxon>Bacteria</taxon>
        <taxon>Bacillati</taxon>
        <taxon>Bacillota</taxon>
        <taxon>Bacilli</taxon>
        <taxon>Lactobacillales</taxon>
        <taxon>Enterococcaceae</taxon>
        <taxon>Enterococcus</taxon>
    </lineage>
</organism>
<evidence type="ECO:0000259" key="3">
    <source>
        <dbReference type="Pfam" id="PF08240"/>
    </source>
</evidence>
<evidence type="ECO:0000256" key="1">
    <source>
        <dbReference type="ARBA" id="ARBA00023002"/>
    </source>
</evidence>
<gene>
    <name evidence="4" type="ORF">ACFO3L_08535</name>
</gene>
<dbReference type="Gene3D" id="3.40.50.720">
    <property type="entry name" value="NAD(P)-binding Rossmann-like Domain"/>
    <property type="match status" value="1"/>
</dbReference>
<dbReference type="InterPro" id="IPR011032">
    <property type="entry name" value="GroES-like_sf"/>
</dbReference>
<dbReference type="Pfam" id="PF08240">
    <property type="entry name" value="ADH_N"/>
    <property type="match status" value="1"/>
</dbReference>
<dbReference type="InterPro" id="IPR050129">
    <property type="entry name" value="Zn_alcohol_dh"/>
</dbReference>
<proteinExistence type="predicted"/>
<dbReference type="EMBL" id="JBHSGT010000054">
    <property type="protein sequence ID" value="MFC4710648.1"/>
    <property type="molecule type" value="Genomic_DNA"/>
</dbReference>
<sequence length="361" mass="39845">MDEFLNGKMKALVASGVGEYELALDFPIPECGPDEVLIKTEGCGICAGDLKCYKGASRFWGDENQPMWVKPPFIPGHEFLGHIVKIGENVKGFEIGERVIAEQIVPCGECRYCKTGRYWMCEPHATFGFQKENNGGMSEYTLFPKTALIHKVPQDLPIEKALLIEPYACSKHAVDRANISNEDVVVISGAGTLGLGMVTYAHMKNPYKLIVIDLVDERLEKAKEFGADIVLNPNKEDVVQVIKDLTEGYGCDIYIEATGHTSSVNQGLQAIRKLGTFVEFSVFGEDTTVDWSIIGDVKELDLLGAHLSPYCYPFVIEHIANGSLKTDGLVTSTYPIEQWEEGFEKATGVDGDFKVALLFDK</sequence>
<protein>
    <submittedName>
        <fullName evidence="4">Alcohol dehydrogenase catalytic domain-containing protein</fullName>
    </submittedName>
</protein>
<comment type="caution">
    <text evidence="4">The sequence shown here is derived from an EMBL/GenBank/DDBJ whole genome shotgun (WGS) entry which is preliminary data.</text>
</comment>
<dbReference type="Pfam" id="PF00107">
    <property type="entry name" value="ADH_zinc_N"/>
    <property type="match status" value="1"/>
</dbReference>
<evidence type="ECO:0000313" key="5">
    <source>
        <dbReference type="Proteomes" id="UP001596026"/>
    </source>
</evidence>
<dbReference type="SUPFAM" id="SSF50129">
    <property type="entry name" value="GroES-like"/>
    <property type="match status" value="1"/>
</dbReference>
<dbReference type="SUPFAM" id="SSF51735">
    <property type="entry name" value="NAD(P)-binding Rossmann-fold domains"/>
    <property type="match status" value="1"/>
</dbReference>
<reference evidence="5" key="1">
    <citation type="journal article" date="2019" name="Int. J. Syst. Evol. Microbiol.">
        <title>The Global Catalogue of Microorganisms (GCM) 10K type strain sequencing project: providing services to taxonomists for standard genome sequencing and annotation.</title>
        <authorList>
            <consortium name="The Broad Institute Genomics Platform"/>
            <consortium name="The Broad Institute Genome Sequencing Center for Infectious Disease"/>
            <person name="Wu L."/>
            <person name="Ma J."/>
        </authorList>
    </citation>
    <scope>NUCLEOTIDE SEQUENCE [LARGE SCALE GENOMIC DNA]</scope>
    <source>
        <strain evidence="5">CGMCC 1.19061</strain>
    </source>
</reference>
<dbReference type="InterPro" id="IPR013154">
    <property type="entry name" value="ADH-like_N"/>
</dbReference>
<dbReference type="InterPro" id="IPR013149">
    <property type="entry name" value="ADH-like_C"/>
</dbReference>
<dbReference type="RefSeq" id="WP_379965992.1">
    <property type="nucleotide sequence ID" value="NZ_JBHSGT010000054.1"/>
</dbReference>
<keyword evidence="1" id="KW-0560">Oxidoreductase</keyword>
<feature type="domain" description="Alcohol dehydrogenase-like N-terminal" evidence="3">
    <location>
        <begin position="32"/>
        <end position="153"/>
    </location>
</feature>
<dbReference type="InterPro" id="IPR036291">
    <property type="entry name" value="NAD(P)-bd_dom_sf"/>
</dbReference>
<dbReference type="PANTHER" id="PTHR43401:SF2">
    <property type="entry name" value="L-THREONINE 3-DEHYDROGENASE"/>
    <property type="match status" value="1"/>
</dbReference>
<dbReference type="Gene3D" id="3.90.180.10">
    <property type="entry name" value="Medium-chain alcohol dehydrogenases, catalytic domain"/>
    <property type="match status" value="1"/>
</dbReference>
<keyword evidence="5" id="KW-1185">Reference proteome</keyword>
<feature type="domain" description="Alcohol dehydrogenase-like C-terminal" evidence="2">
    <location>
        <begin position="193"/>
        <end position="313"/>
    </location>
</feature>
<evidence type="ECO:0000313" key="4">
    <source>
        <dbReference type="EMBL" id="MFC4710648.1"/>
    </source>
</evidence>
<name>A0ABV9M645_9ENTE</name>
<dbReference type="PANTHER" id="PTHR43401">
    <property type="entry name" value="L-THREONINE 3-DEHYDROGENASE"/>
    <property type="match status" value="1"/>
</dbReference>
<dbReference type="Proteomes" id="UP001596026">
    <property type="component" value="Unassembled WGS sequence"/>
</dbReference>
<evidence type="ECO:0000259" key="2">
    <source>
        <dbReference type="Pfam" id="PF00107"/>
    </source>
</evidence>